<keyword evidence="1" id="KW-1133">Transmembrane helix</keyword>
<dbReference type="Proteomes" id="UP001218218">
    <property type="component" value="Unassembled WGS sequence"/>
</dbReference>
<protein>
    <submittedName>
        <fullName evidence="2">Uncharacterized protein</fullName>
    </submittedName>
</protein>
<gene>
    <name evidence="2" type="ORF">DFH08DRAFT_999673</name>
</gene>
<proteinExistence type="predicted"/>
<evidence type="ECO:0000256" key="1">
    <source>
        <dbReference type="SAM" id="Phobius"/>
    </source>
</evidence>
<reference evidence="2" key="1">
    <citation type="submission" date="2023-03" db="EMBL/GenBank/DDBJ databases">
        <title>Massive genome expansion in bonnet fungi (Mycena s.s.) driven by repeated elements and novel gene families across ecological guilds.</title>
        <authorList>
            <consortium name="Lawrence Berkeley National Laboratory"/>
            <person name="Harder C.B."/>
            <person name="Miyauchi S."/>
            <person name="Viragh M."/>
            <person name="Kuo A."/>
            <person name="Thoen E."/>
            <person name="Andreopoulos B."/>
            <person name="Lu D."/>
            <person name="Skrede I."/>
            <person name="Drula E."/>
            <person name="Henrissat B."/>
            <person name="Morin E."/>
            <person name="Kohler A."/>
            <person name="Barry K."/>
            <person name="LaButti K."/>
            <person name="Morin E."/>
            <person name="Salamov A."/>
            <person name="Lipzen A."/>
            <person name="Mereny Z."/>
            <person name="Hegedus B."/>
            <person name="Baldrian P."/>
            <person name="Stursova M."/>
            <person name="Weitz H."/>
            <person name="Taylor A."/>
            <person name="Grigoriev I.V."/>
            <person name="Nagy L.G."/>
            <person name="Martin F."/>
            <person name="Kauserud H."/>
        </authorList>
    </citation>
    <scope>NUCLEOTIDE SEQUENCE</scope>
    <source>
        <strain evidence="2">CBHHK002</strain>
    </source>
</reference>
<keyword evidence="3" id="KW-1185">Reference proteome</keyword>
<comment type="caution">
    <text evidence="2">The sequence shown here is derived from an EMBL/GenBank/DDBJ whole genome shotgun (WGS) entry which is preliminary data.</text>
</comment>
<dbReference type="AlphaFoldDB" id="A0AAD6YW63"/>
<evidence type="ECO:0000313" key="3">
    <source>
        <dbReference type="Proteomes" id="UP001218218"/>
    </source>
</evidence>
<sequence length="177" mass="19218">MIVTFVTDGILAAAFVLCVAGLSGAEDKAANLRLMSFQVLSFVAPLLWMTLLTVFGGYKSQVFSLLLPSLSLGFGQGLYAFHASDGSTDRPSSDVVDDAEAQYLAFFVNMMSRARYTKTKASCYHFSSDTILHVTPPSPDQRSDIHYYSMAVLEHSILHVPAPSDHSIPSIPHLLSA</sequence>
<dbReference type="EMBL" id="JARIHO010000162">
    <property type="protein sequence ID" value="KAJ7300539.1"/>
    <property type="molecule type" value="Genomic_DNA"/>
</dbReference>
<name>A0AAD6YW63_9AGAR</name>
<feature type="transmembrane region" description="Helical" evidence="1">
    <location>
        <begin position="35"/>
        <end position="55"/>
    </location>
</feature>
<keyword evidence="1" id="KW-0472">Membrane</keyword>
<evidence type="ECO:0000313" key="2">
    <source>
        <dbReference type="EMBL" id="KAJ7300539.1"/>
    </source>
</evidence>
<keyword evidence="1" id="KW-0812">Transmembrane</keyword>
<organism evidence="2 3">
    <name type="scientific">Mycena albidolilacea</name>
    <dbReference type="NCBI Taxonomy" id="1033008"/>
    <lineage>
        <taxon>Eukaryota</taxon>
        <taxon>Fungi</taxon>
        <taxon>Dikarya</taxon>
        <taxon>Basidiomycota</taxon>
        <taxon>Agaricomycotina</taxon>
        <taxon>Agaricomycetes</taxon>
        <taxon>Agaricomycetidae</taxon>
        <taxon>Agaricales</taxon>
        <taxon>Marasmiineae</taxon>
        <taxon>Mycenaceae</taxon>
        <taxon>Mycena</taxon>
    </lineage>
</organism>
<accession>A0AAD6YW63</accession>